<protein>
    <submittedName>
        <fullName evidence="1">Uncharacterized protein</fullName>
    </submittedName>
</protein>
<dbReference type="EMBL" id="AVOT02114667">
    <property type="protein sequence ID" value="MBW0583251.1"/>
    <property type="molecule type" value="Genomic_DNA"/>
</dbReference>
<gene>
    <name evidence="1" type="ORF">O181_122966</name>
</gene>
<dbReference type="PANTHER" id="PTHR11439">
    <property type="entry name" value="GAG-POL-RELATED RETROTRANSPOSON"/>
    <property type="match status" value="1"/>
</dbReference>
<evidence type="ECO:0000313" key="1">
    <source>
        <dbReference type="EMBL" id="MBW0583251.1"/>
    </source>
</evidence>
<comment type="caution">
    <text evidence="1">The sequence shown here is derived from an EMBL/GenBank/DDBJ whole genome shotgun (WGS) entry which is preliminary data.</text>
</comment>
<sequence>MPTEYQQEIGTLNYMAQHTFPDIAYTVNSLSRYTTHSINKHWVALKHLLCYLKGTLCLSLGLGQSCGSDMGSLVGWADANYANNQMDR</sequence>
<dbReference type="AlphaFoldDB" id="A0A9Q3Q2V4"/>
<dbReference type="PANTHER" id="PTHR11439:SF467">
    <property type="entry name" value="INTEGRASE CATALYTIC DOMAIN-CONTAINING PROTEIN"/>
    <property type="match status" value="1"/>
</dbReference>
<accession>A0A9Q3Q2V4</accession>
<name>A0A9Q3Q2V4_9BASI</name>
<proteinExistence type="predicted"/>
<dbReference type="Proteomes" id="UP000765509">
    <property type="component" value="Unassembled WGS sequence"/>
</dbReference>
<organism evidence="1 2">
    <name type="scientific">Austropuccinia psidii MF-1</name>
    <dbReference type="NCBI Taxonomy" id="1389203"/>
    <lineage>
        <taxon>Eukaryota</taxon>
        <taxon>Fungi</taxon>
        <taxon>Dikarya</taxon>
        <taxon>Basidiomycota</taxon>
        <taxon>Pucciniomycotina</taxon>
        <taxon>Pucciniomycetes</taxon>
        <taxon>Pucciniales</taxon>
        <taxon>Sphaerophragmiaceae</taxon>
        <taxon>Austropuccinia</taxon>
    </lineage>
</organism>
<evidence type="ECO:0000313" key="2">
    <source>
        <dbReference type="Proteomes" id="UP000765509"/>
    </source>
</evidence>
<reference evidence="1" key="1">
    <citation type="submission" date="2021-03" db="EMBL/GenBank/DDBJ databases">
        <title>Draft genome sequence of rust myrtle Austropuccinia psidii MF-1, a brazilian biotype.</title>
        <authorList>
            <person name="Quecine M.C."/>
            <person name="Pachon D.M.R."/>
            <person name="Bonatelli M.L."/>
            <person name="Correr F.H."/>
            <person name="Franceschini L.M."/>
            <person name="Leite T.F."/>
            <person name="Margarido G.R.A."/>
            <person name="Almeida C.A."/>
            <person name="Ferrarezi J.A."/>
            <person name="Labate C.A."/>
        </authorList>
    </citation>
    <scope>NUCLEOTIDE SEQUENCE</scope>
    <source>
        <strain evidence="1">MF-1</strain>
    </source>
</reference>
<dbReference type="OrthoDB" id="2791290at2759"/>
<keyword evidence="2" id="KW-1185">Reference proteome</keyword>